<feature type="compositionally biased region" description="Basic and acidic residues" evidence="1">
    <location>
        <begin position="237"/>
        <end position="246"/>
    </location>
</feature>
<keyword evidence="2" id="KW-1133">Transmembrane helix</keyword>
<reference evidence="3 4" key="1">
    <citation type="journal article" date="2019" name="Environ. Microbiol.">
        <title>At the nexus of three kingdoms: the genome of the mycorrhizal fungus Gigaspora margarita provides insights into plant, endobacterial and fungal interactions.</title>
        <authorList>
            <person name="Venice F."/>
            <person name="Ghignone S."/>
            <person name="Salvioli di Fossalunga A."/>
            <person name="Amselem J."/>
            <person name="Novero M."/>
            <person name="Xianan X."/>
            <person name="Sedzielewska Toro K."/>
            <person name="Morin E."/>
            <person name="Lipzen A."/>
            <person name="Grigoriev I.V."/>
            <person name="Henrissat B."/>
            <person name="Martin F.M."/>
            <person name="Bonfante P."/>
        </authorList>
    </citation>
    <scope>NUCLEOTIDE SEQUENCE [LARGE SCALE GENOMIC DNA]</scope>
    <source>
        <strain evidence="3 4">BEG34</strain>
    </source>
</reference>
<dbReference type="AlphaFoldDB" id="A0A8H4AXZ8"/>
<sequence length="308" mass="33773">MLISREIMRNKKFSAWWFRSSKTALLFTILAGADIDVLNILSSECGRLEELSAPFSVYAMERIRIFNVISMLIEDLPQLIVLTLYHIYSIVPSIIPIITLSSSCIIMLFKIACLIYSSMLLKQRKKAEPDRSTVKSESPYTGNSSTTTRSDGIRDEYLDEKDGITIVSFPRNDDELPIQKVPSGRVAESIVNGGTAGELGEIGETLKKGPTLPKRKSDSVIIESTGQSTSNTNGQSKIKEQSDTTPEHNTSLSPKNSASKLLAFMSGGGKSKKGTTSPKEEAGKGKSTEPEEGGKDNDEDDDDYNFNV</sequence>
<evidence type="ECO:0000313" key="4">
    <source>
        <dbReference type="Proteomes" id="UP000439903"/>
    </source>
</evidence>
<protein>
    <submittedName>
        <fullName evidence="3">Pro-resilin isoform x1</fullName>
    </submittedName>
</protein>
<feature type="compositionally biased region" description="Basic and acidic residues" evidence="1">
    <location>
        <begin position="278"/>
        <end position="296"/>
    </location>
</feature>
<feature type="transmembrane region" description="Helical" evidence="2">
    <location>
        <begin position="94"/>
        <end position="116"/>
    </location>
</feature>
<name>A0A8H4AXZ8_GIGMA</name>
<keyword evidence="2" id="KW-0472">Membrane</keyword>
<evidence type="ECO:0000313" key="3">
    <source>
        <dbReference type="EMBL" id="KAF0543551.1"/>
    </source>
</evidence>
<accession>A0A8H4AXZ8</accession>
<evidence type="ECO:0000256" key="2">
    <source>
        <dbReference type="SAM" id="Phobius"/>
    </source>
</evidence>
<organism evidence="3 4">
    <name type="scientific">Gigaspora margarita</name>
    <dbReference type="NCBI Taxonomy" id="4874"/>
    <lineage>
        <taxon>Eukaryota</taxon>
        <taxon>Fungi</taxon>
        <taxon>Fungi incertae sedis</taxon>
        <taxon>Mucoromycota</taxon>
        <taxon>Glomeromycotina</taxon>
        <taxon>Glomeromycetes</taxon>
        <taxon>Diversisporales</taxon>
        <taxon>Gigasporaceae</taxon>
        <taxon>Gigaspora</taxon>
    </lineage>
</organism>
<dbReference type="EMBL" id="WTPW01000134">
    <property type="protein sequence ID" value="KAF0543551.1"/>
    <property type="molecule type" value="Genomic_DNA"/>
</dbReference>
<feature type="compositionally biased region" description="Polar residues" evidence="1">
    <location>
        <begin position="135"/>
        <end position="150"/>
    </location>
</feature>
<dbReference type="Proteomes" id="UP000439903">
    <property type="component" value="Unassembled WGS sequence"/>
</dbReference>
<comment type="caution">
    <text evidence="3">The sequence shown here is derived from an EMBL/GenBank/DDBJ whole genome shotgun (WGS) entry which is preliminary data.</text>
</comment>
<evidence type="ECO:0000256" key="1">
    <source>
        <dbReference type="SAM" id="MobiDB-lite"/>
    </source>
</evidence>
<feature type="compositionally biased region" description="Acidic residues" evidence="1">
    <location>
        <begin position="297"/>
        <end position="308"/>
    </location>
</feature>
<feature type="compositionally biased region" description="Polar residues" evidence="1">
    <location>
        <begin position="247"/>
        <end position="259"/>
    </location>
</feature>
<feature type="region of interest" description="Disordered" evidence="1">
    <location>
        <begin position="127"/>
        <end position="155"/>
    </location>
</feature>
<keyword evidence="4" id="KW-1185">Reference proteome</keyword>
<proteinExistence type="predicted"/>
<keyword evidence="2" id="KW-0812">Transmembrane</keyword>
<gene>
    <name evidence="3" type="ORF">F8M41_003720</name>
</gene>
<feature type="region of interest" description="Disordered" evidence="1">
    <location>
        <begin position="195"/>
        <end position="308"/>
    </location>
</feature>
<feature type="compositionally biased region" description="Polar residues" evidence="1">
    <location>
        <begin position="222"/>
        <end position="236"/>
    </location>
</feature>
<dbReference type="OrthoDB" id="2152535at2759"/>
<feature type="transmembrane region" description="Helical" evidence="2">
    <location>
        <begin position="65"/>
        <end position="88"/>
    </location>
</feature>